<dbReference type="AlphaFoldDB" id="A0A0P0CQS2"/>
<evidence type="ECO:0000256" key="1">
    <source>
        <dbReference type="SAM" id="Phobius"/>
    </source>
</evidence>
<organism evidence="3 4">
    <name type="scientific">Rufibacter tibetensis</name>
    <dbReference type="NCBI Taxonomy" id="512763"/>
    <lineage>
        <taxon>Bacteria</taxon>
        <taxon>Pseudomonadati</taxon>
        <taxon>Bacteroidota</taxon>
        <taxon>Cytophagia</taxon>
        <taxon>Cytophagales</taxon>
        <taxon>Hymenobacteraceae</taxon>
        <taxon>Rufibacter</taxon>
    </lineage>
</organism>
<keyword evidence="1" id="KW-0812">Transmembrane</keyword>
<dbReference type="KEGG" id="rti:DC20_07060"/>
<dbReference type="Pfam" id="PF26566">
    <property type="entry name" value="PH_40"/>
    <property type="match status" value="1"/>
</dbReference>
<feature type="transmembrane region" description="Helical" evidence="1">
    <location>
        <begin position="74"/>
        <end position="97"/>
    </location>
</feature>
<gene>
    <name evidence="3" type="ORF">DC20_07060</name>
</gene>
<dbReference type="OrthoDB" id="884048at2"/>
<name>A0A0P0CQS2_9BACT</name>
<dbReference type="STRING" id="512763.DC20_07060"/>
<reference evidence="3 4" key="1">
    <citation type="submission" date="2015-08" db="EMBL/GenBank/DDBJ databases">
        <title>Complete genome sequence of Rufibacter tibetensis strain 1351t, a radiation-resistant bacterium from tibet plateau.</title>
        <authorList>
            <person name="Dai J."/>
        </authorList>
    </citation>
    <scope>NUCLEOTIDE SEQUENCE [LARGE SCALE GENOMIC DNA]</scope>
    <source>
        <strain evidence="3 4">1351</strain>
    </source>
</reference>
<keyword evidence="1" id="KW-1133">Transmembrane helix</keyword>
<dbReference type="Proteomes" id="UP000061382">
    <property type="component" value="Chromosome"/>
</dbReference>
<dbReference type="EMBL" id="CP012643">
    <property type="protein sequence ID" value="ALI98773.1"/>
    <property type="molecule type" value="Genomic_DNA"/>
</dbReference>
<dbReference type="RefSeq" id="WP_062543185.1">
    <property type="nucleotide sequence ID" value="NZ_CP012643.1"/>
</dbReference>
<feature type="transmembrane region" description="Helical" evidence="1">
    <location>
        <begin position="44"/>
        <end position="62"/>
    </location>
</feature>
<evidence type="ECO:0000313" key="4">
    <source>
        <dbReference type="Proteomes" id="UP000061382"/>
    </source>
</evidence>
<protein>
    <recommendedName>
        <fullName evidence="2">PH domain-containing protein</fullName>
    </recommendedName>
</protein>
<dbReference type="PATRIC" id="fig|512763.3.peg.1559"/>
<accession>A0A0P0CQS2</accession>
<evidence type="ECO:0000313" key="3">
    <source>
        <dbReference type="EMBL" id="ALI98773.1"/>
    </source>
</evidence>
<dbReference type="InterPro" id="IPR058916">
    <property type="entry name" value="PH_40"/>
</dbReference>
<evidence type="ECO:0000259" key="2">
    <source>
        <dbReference type="Pfam" id="PF26566"/>
    </source>
</evidence>
<keyword evidence="1" id="KW-0472">Membrane</keyword>
<proteinExistence type="predicted"/>
<feature type="transmembrane region" description="Helical" evidence="1">
    <location>
        <begin position="6"/>
        <end position="24"/>
    </location>
</feature>
<keyword evidence="4" id="KW-1185">Reference proteome</keyword>
<sequence>MLGVLLKIAAWVIAAYYGVQFFSWIFQKQQRVFFLSPMRQFKMVFWSLLSFWLGGTMLGMLLRDQNDTPLERGIAVGLGTVLFLFALPTFLVHFQYWRHERENAMELEKDTKSALLLQPSGKYLLNAQNIREILQTSSYSKRFFWSSYQYLTLTLTDGRQVKITSLLIDLNQLKALWPQVPYHTRTKWVCFL</sequence>
<feature type="domain" description="PH" evidence="2">
    <location>
        <begin position="33"/>
        <end position="175"/>
    </location>
</feature>